<feature type="transmembrane region" description="Helical" evidence="4">
    <location>
        <begin position="25"/>
        <end position="44"/>
    </location>
</feature>
<dbReference type="PANTHER" id="PTHR19857">
    <property type="entry name" value="MITOCHONDRIAL DIVISION PROTEIN 1-RELATED"/>
    <property type="match status" value="1"/>
</dbReference>
<evidence type="ECO:0000313" key="6">
    <source>
        <dbReference type="EMBL" id="MFC4606733.1"/>
    </source>
</evidence>
<evidence type="ECO:0000256" key="4">
    <source>
        <dbReference type="SAM" id="Phobius"/>
    </source>
</evidence>
<name>A0ABV9FZU6_9ACTN</name>
<gene>
    <name evidence="6" type="ORF">ACFO9E_02655</name>
</gene>
<dbReference type="PROSITE" id="PS00678">
    <property type="entry name" value="WD_REPEATS_1"/>
    <property type="match status" value="1"/>
</dbReference>
<dbReference type="Proteomes" id="UP001595993">
    <property type="component" value="Unassembled WGS sequence"/>
</dbReference>
<feature type="transmembrane region" description="Helical" evidence="4">
    <location>
        <begin position="50"/>
        <end position="71"/>
    </location>
</feature>
<accession>A0ABV9FZU6</accession>
<reference evidence="7" key="1">
    <citation type="journal article" date="2019" name="Int. J. Syst. Evol. Microbiol.">
        <title>The Global Catalogue of Microorganisms (GCM) 10K type strain sequencing project: providing services to taxonomists for standard genome sequencing and annotation.</title>
        <authorList>
            <consortium name="The Broad Institute Genomics Platform"/>
            <consortium name="The Broad Institute Genome Sequencing Center for Infectious Disease"/>
            <person name="Wu L."/>
            <person name="Ma J."/>
        </authorList>
    </citation>
    <scope>NUCLEOTIDE SEQUENCE [LARGE SCALE GENOMIC DNA]</scope>
    <source>
        <strain evidence="7">CGMCC 4.7139</strain>
    </source>
</reference>
<dbReference type="InterPro" id="IPR011047">
    <property type="entry name" value="Quinoprotein_ADH-like_sf"/>
</dbReference>
<evidence type="ECO:0000256" key="1">
    <source>
        <dbReference type="ARBA" id="ARBA00022574"/>
    </source>
</evidence>
<feature type="domain" description="ORC1/DEAH AAA+ ATPase" evidence="5">
    <location>
        <begin position="151"/>
        <end position="279"/>
    </location>
</feature>
<evidence type="ECO:0000259" key="5">
    <source>
        <dbReference type="Pfam" id="PF13401"/>
    </source>
</evidence>
<dbReference type="SUPFAM" id="SSF50978">
    <property type="entry name" value="WD40 repeat-like"/>
    <property type="match status" value="1"/>
</dbReference>
<keyword evidence="4" id="KW-0472">Membrane</keyword>
<organism evidence="6 7">
    <name type="scientific">Streptomyces maoxianensis</name>
    <dbReference type="NCBI Taxonomy" id="1459942"/>
    <lineage>
        <taxon>Bacteria</taxon>
        <taxon>Bacillati</taxon>
        <taxon>Actinomycetota</taxon>
        <taxon>Actinomycetes</taxon>
        <taxon>Kitasatosporales</taxon>
        <taxon>Streptomycetaceae</taxon>
        <taxon>Streptomyces</taxon>
    </lineage>
</organism>
<keyword evidence="7" id="KW-1185">Reference proteome</keyword>
<sequence length="1258" mass="136368">MIAYTNETVYSLRQRDNRRSLTERLLIYMLPGLAVSIGALLGLLTSDHVSPVMVVLTALVMVCGFAVPPAVDALSDRVSRRAQHQQLLARRSDTAAAQRAEQLRSHFHPRGRGILPSLVREGSYFMGRLRVLCELVDWINGAGLDVAWSRVVTGAPGSGKSAVLGRLVSLADAGQPNEVLATAPAGTRPPVGSISMAVHVRGRTADEVAAEISQALTIDEGTCSGLLAHLREDFEHRPTVVVVDGVDEAADAHRLIVDLLEPLAAASERTGIRMLVGTRRGGEDHLLRLFGASALVLDLDEERYLDRRDVAEYVCSTLLADPDPQVRTPYRARPALAEKVAAAVAARAGSSFLVAQLTALSLMGSDEPVDTGSSGWAETFPTTVGAAMDRYLRDVQPGGPWLRDLLMALAWSQGDGFSDPGTWAAAATMLGTAAYSERDVTRLLLDSAAVDLLHRSTRGDRVAFRLFHEALGEHLRLLSTRQRPAAEVHRRLADILLEKLSSSSLDERDWAHADGYTRTYLPFHAGEGQVLDQLLDDAGFLAAVDPARLLAALSTARTGSGRRVARIIQRVGQQLLVAPEDERICYLEMAARMAGDVRLAGELAATAPDRPWSVLWARWDALIESRMLGHHDDYVLAVDTVETARGIVVLSASAWGIQAWRLADGEPMVTGVREPDSPILDMATFRQGDGIAIVTLHEDGHLLRTTPDAADPQRILAEDRAPNGVWSLDVAGQSAVATVSREHVVEVLSVRDGHVLDLPPVVIGREDRVLMVDNIGGRCLAVVSGNSGDTTTWDLTTGRPLSEPLHPGAHVPGWRSDKRFWSASLAERENGPVLLLGAAAGQVIAWDPVRGEIVGDPHHGDAGVFTTLITGHENDLWCWGDWNGDLFIRGAAQEEVRQLAVHDGGVQSLAQCELNGARLLISGGRDGAVRAWNIQAARPVASVGDHRSVVTGADSTRQSCIASIKADGSLVIFEADGGDVLAELRRSAEEGFRCAAVVPGDPRSFVTLDRQRRITLRGFPDGQPLHDFQLASDEGWRSIAVMNRERPLLLVTGTNGRLGFFDLATGDSVRPPLACHTGRFMVAPLPEQPDEAHRFITWGDWECFQARLWTVTSDETWHLDLPILRMDNGDPFPISDVSFGRIGDIPVAVGAGGYSRLHIWNTEDGSLMIDAQLEQAHHMELADVDTTQIGRQPLILSGGHTCSAALWSADSRREHHLRVGSPLWSTRFLPGKRAVVAGPRGIMVLELGSRLLSRFERP</sequence>
<dbReference type="SMART" id="SM00320">
    <property type="entry name" value="WD40"/>
    <property type="match status" value="4"/>
</dbReference>
<dbReference type="PROSITE" id="PS50082">
    <property type="entry name" value="WD_REPEATS_2"/>
    <property type="match status" value="1"/>
</dbReference>
<feature type="repeat" description="WD" evidence="3">
    <location>
        <begin position="899"/>
        <end position="942"/>
    </location>
</feature>
<dbReference type="EMBL" id="JBHSFE010000003">
    <property type="protein sequence ID" value="MFC4606733.1"/>
    <property type="molecule type" value="Genomic_DNA"/>
</dbReference>
<dbReference type="Pfam" id="PF13401">
    <property type="entry name" value="AAA_22"/>
    <property type="match status" value="1"/>
</dbReference>
<proteinExistence type="predicted"/>
<dbReference type="InterPro" id="IPR036322">
    <property type="entry name" value="WD40_repeat_dom_sf"/>
</dbReference>
<evidence type="ECO:0000313" key="7">
    <source>
        <dbReference type="Proteomes" id="UP001595993"/>
    </source>
</evidence>
<comment type="caution">
    <text evidence="6">The sequence shown here is derived from an EMBL/GenBank/DDBJ whole genome shotgun (WGS) entry which is preliminary data.</text>
</comment>
<keyword evidence="4" id="KW-1133">Transmembrane helix</keyword>
<dbReference type="InterPro" id="IPR015943">
    <property type="entry name" value="WD40/YVTN_repeat-like_dom_sf"/>
</dbReference>
<dbReference type="RefSeq" id="WP_381191178.1">
    <property type="nucleotide sequence ID" value="NZ_JBHSFE010000003.1"/>
</dbReference>
<dbReference type="Gene3D" id="2.130.10.10">
    <property type="entry name" value="YVTN repeat-like/Quinoprotein amine dehydrogenase"/>
    <property type="match status" value="3"/>
</dbReference>
<keyword evidence="4" id="KW-0812">Transmembrane</keyword>
<evidence type="ECO:0000256" key="3">
    <source>
        <dbReference type="PROSITE-ProRule" id="PRU00221"/>
    </source>
</evidence>
<dbReference type="InterPro" id="IPR027417">
    <property type="entry name" value="P-loop_NTPase"/>
</dbReference>
<protein>
    <submittedName>
        <fullName evidence="6">AAA family ATPase</fullName>
    </submittedName>
</protein>
<dbReference type="InterPro" id="IPR049945">
    <property type="entry name" value="AAA_22"/>
</dbReference>
<keyword evidence="1 3" id="KW-0853">WD repeat</keyword>
<dbReference type="SUPFAM" id="SSF52540">
    <property type="entry name" value="P-loop containing nucleoside triphosphate hydrolases"/>
    <property type="match status" value="1"/>
</dbReference>
<dbReference type="InterPro" id="IPR051179">
    <property type="entry name" value="WD_repeat_multifunction"/>
</dbReference>
<keyword evidence="2" id="KW-0677">Repeat</keyword>
<dbReference type="SUPFAM" id="SSF50998">
    <property type="entry name" value="Quinoprotein alcohol dehydrogenase-like"/>
    <property type="match status" value="1"/>
</dbReference>
<dbReference type="InterPro" id="IPR001680">
    <property type="entry name" value="WD40_rpt"/>
</dbReference>
<evidence type="ECO:0000256" key="2">
    <source>
        <dbReference type="ARBA" id="ARBA00022737"/>
    </source>
</evidence>
<dbReference type="InterPro" id="IPR019775">
    <property type="entry name" value="WD40_repeat_CS"/>
</dbReference>